<evidence type="ECO:0000256" key="3">
    <source>
        <dbReference type="ARBA" id="ARBA00022676"/>
    </source>
</evidence>
<dbReference type="PANTHER" id="PTHR43646">
    <property type="entry name" value="GLYCOSYLTRANSFERASE"/>
    <property type="match status" value="1"/>
</dbReference>
<dbReference type="InterPro" id="IPR029044">
    <property type="entry name" value="Nucleotide-diphossugar_trans"/>
</dbReference>
<sequence>MGRSKKTILKYMLSIIIPALNEENYLPALLESVKKQNFQEDYEIIVADAGSKDKTVEIARKYGCKIVPGGLPAQGRNEGAKIAAGETLLFLDADVRLPQDFFKKSLKEFKKRKLDGASFRLSPQTKNIFLRLSFNFFYNWPITIFQKILAYGAMGILVKKEIFEKVGGFDENVKLAEDHFFARQVAKLGKFRIVHSTKIYISLRRFEKDGWLKTNSKFFLCNLYMLSGKPVTSDVFKYRFNHYSKNKET</sequence>
<reference evidence="7 8" key="1">
    <citation type="journal article" date="2016" name="Nat. Commun.">
        <title>Thousands of microbial genomes shed light on interconnected biogeochemical processes in an aquifer system.</title>
        <authorList>
            <person name="Anantharaman K."/>
            <person name="Brown C.T."/>
            <person name="Hug L.A."/>
            <person name="Sharon I."/>
            <person name="Castelle C.J."/>
            <person name="Probst A.J."/>
            <person name="Thomas B.C."/>
            <person name="Singh A."/>
            <person name="Wilkins M.J."/>
            <person name="Karaoz U."/>
            <person name="Brodie E.L."/>
            <person name="Williams K.H."/>
            <person name="Hubbard S.S."/>
            <person name="Banfield J.F."/>
        </authorList>
    </citation>
    <scope>NUCLEOTIDE SEQUENCE [LARGE SCALE GENOMIC DNA]</scope>
</reference>
<proteinExistence type="predicted"/>
<keyword evidence="4" id="KW-0808">Transferase</keyword>
<dbReference type="GO" id="GO:0016757">
    <property type="term" value="F:glycosyltransferase activity"/>
    <property type="evidence" value="ECO:0007669"/>
    <property type="project" value="UniProtKB-KW"/>
</dbReference>
<evidence type="ECO:0000256" key="5">
    <source>
        <dbReference type="ARBA" id="ARBA00023136"/>
    </source>
</evidence>
<keyword evidence="5" id="KW-0472">Membrane</keyword>
<feature type="domain" description="Glycosyltransferase 2-like" evidence="6">
    <location>
        <begin position="14"/>
        <end position="131"/>
    </location>
</feature>
<organism evidence="7 8">
    <name type="scientific">Candidatus Nealsonbacteria bacterium RBG_13_42_11</name>
    <dbReference type="NCBI Taxonomy" id="1801663"/>
    <lineage>
        <taxon>Bacteria</taxon>
        <taxon>Candidatus Nealsoniibacteriota</taxon>
    </lineage>
</organism>
<dbReference type="Proteomes" id="UP000176755">
    <property type="component" value="Unassembled WGS sequence"/>
</dbReference>
<dbReference type="GO" id="GO:0005886">
    <property type="term" value="C:plasma membrane"/>
    <property type="evidence" value="ECO:0007669"/>
    <property type="project" value="UniProtKB-SubCell"/>
</dbReference>
<keyword evidence="3" id="KW-0328">Glycosyltransferase</keyword>
<comment type="caution">
    <text evidence="7">The sequence shown here is derived from an EMBL/GenBank/DDBJ whole genome shotgun (WGS) entry which is preliminary data.</text>
</comment>
<dbReference type="PANTHER" id="PTHR43646:SF2">
    <property type="entry name" value="GLYCOSYLTRANSFERASE 2-LIKE DOMAIN-CONTAINING PROTEIN"/>
    <property type="match status" value="1"/>
</dbReference>
<evidence type="ECO:0000259" key="6">
    <source>
        <dbReference type="Pfam" id="PF00535"/>
    </source>
</evidence>
<dbReference type="AlphaFoldDB" id="A0A1G2DYM1"/>
<evidence type="ECO:0000256" key="1">
    <source>
        <dbReference type="ARBA" id="ARBA00004236"/>
    </source>
</evidence>
<dbReference type="Gene3D" id="3.90.550.10">
    <property type="entry name" value="Spore Coat Polysaccharide Biosynthesis Protein SpsA, Chain A"/>
    <property type="match status" value="1"/>
</dbReference>
<protein>
    <recommendedName>
        <fullName evidence="6">Glycosyltransferase 2-like domain-containing protein</fullName>
    </recommendedName>
</protein>
<accession>A0A1G2DYM1</accession>
<evidence type="ECO:0000256" key="4">
    <source>
        <dbReference type="ARBA" id="ARBA00022679"/>
    </source>
</evidence>
<evidence type="ECO:0000256" key="2">
    <source>
        <dbReference type="ARBA" id="ARBA00022475"/>
    </source>
</evidence>
<evidence type="ECO:0000313" key="7">
    <source>
        <dbReference type="EMBL" id="OGZ18687.1"/>
    </source>
</evidence>
<dbReference type="SUPFAM" id="SSF53448">
    <property type="entry name" value="Nucleotide-diphospho-sugar transferases"/>
    <property type="match status" value="1"/>
</dbReference>
<keyword evidence="2" id="KW-1003">Cell membrane</keyword>
<dbReference type="Pfam" id="PF00535">
    <property type="entry name" value="Glycos_transf_2"/>
    <property type="match status" value="1"/>
</dbReference>
<dbReference type="InterPro" id="IPR001173">
    <property type="entry name" value="Glyco_trans_2-like"/>
</dbReference>
<dbReference type="STRING" id="1801663.A2175_00115"/>
<name>A0A1G2DYM1_9BACT</name>
<evidence type="ECO:0000313" key="8">
    <source>
        <dbReference type="Proteomes" id="UP000176755"/>
    </source>
</evidence>
<dbReference type="EMBL" id="MHLY01000007">
    <property type="protein sequence ID" value="OGZ18687.1"/>
    <property type="molecule type" value="Genomic_DNA"/>
</dbReference>
<gene>
    <name evidence="7" type="ORF">A2175_00115</name>
</gene>
<comment type="subcellular location">
    <subcellularLocation>
        <location evidence="1">Cell membrane</location>
    </subcellularLocation>
</comment>